<sequence length="71" mass="8296">MKESLTDKSFFRKKCCILFGYSIQTVEKRQFQNEKKDGIVVFSSQNEKNSKKNKTSSTSIKLVFSGSWQYK</sequence>
<name>A0ABP3AU70_9LIST</name>
<protein>
    <submittedName>
        <fullName evidence="1">Uncharacterized protein</fullName>
    </submittedName>
</protein>
<dbReference type="EMBL" id="AODF01000041">
    <property type="protein sequence ID" value="EUJ25854.1"/>
    <property type="molecule type" value="Genomic_DNA"/>
</dbReference>
<accession>A0ABP3AU70</accession>
<reference evidence="1 2" key="1">
    <citation type="journal article" date="2014" name="Int. J. Syst. Evol. Microbiol.">
        <title>Listeria floridensis sp. nov., Listeria aquatica sp. nov., Listeria cornellensis sp. nov., Listeria riparia sp. nov. and Listeria grandensis sp. nov., from agricultural and natural environments.</title>
        <authorList>
            <person name="den Bakker H.C."/>
            <person name="Warchocki S."/>
            <person name="Wright E.M."/>
            <person name="Allred A.F."/>
            <person name="Ahlstrom C."/>
            <person name="Manuel C.S."/>
            <person name="Stasiewicz M.J."/>
            <person name="Burrell A."/>
            <person name="Roof S."/>
            <person name="Strawn L."/>
            <person name="Fortes E.D."/>
            <person name="Nightingale K.K."/>
            <person name="Kephart D."/>
            <person name="Wiedmann M."/>
        </authorList>
    </citation>
    <scope>NUCLEOTIDE SEQUENCE [LARGE SCALE GENOMIC DNA]</scope>
    <source>
        <strain evidence="1 2">FSL S10-1187</strain>
    </source>
</reference>
<dbReference type="Proteomes" id="UP000019249">
    <property type="component" value="Unassembled WGS sequence"/>
</dbReference>
<organism evidence="1 2">
    <name type="scientific">Listeria floridensis FSL S10-1187</name>
    <dbReference type="NCBI Taxonomy" id="1265817"/>
    <lineage>
        <taxon>Bacteria</taxon>
        <taxon>Bacillati</taxon>
        <taxon>Bacillota</taxon>
        <taxon>Bacilli</taxon>
        <taxon>Bacillales</taxon>
        <taxon>Listeriaceae</taxon>
        <taxon>Listeria</taxon>
    </lineage>
</organism>
<keyword evidence="2" id="KW-1185">Reference proteome</keyword>
<evidence type="ECO:0000313" key="2">
    <source>
        <dbReference type="Proteomes" id="UP000019249"/>
    </source>
</evidence>
<gene>
    <name evidence="1" type="ORF">MFLO_14632</name>
</gene>
<proteinExistence type="predicted"/>
<evidence type="ECO:0000313" key="1">
    <source>
        <dbReference type="EMBL" id="EUJ25854.1"/>
    </source>
</evidence>
<comment type="caution">
    <text evidence="1">The sequence shown here is derived from an EMBL/GenBank/DDBJ whole genome shotgun (WGS) entry which is preliminary data.</text>
</comment>